<evidence type="ECO:0000259" key="2">
    <source>
        <dbReference type="Pfam" id="PF08241"/>
    </source>
</evidence>
<dbReference type="InterPro" id="IPR029063">
    <property type="entry name" value="SAM-dependent_MTases_sf"/>
</dbReference>
<reference evidence="3 4" key="1">
    <citation type="journal article" date="2020" name="ISME J.">
        <title>Uncovering the hidden diversity of litter-decomposition mechanisms in mushroom-forming fungi.</title>
        <authorList>
            <person name="Floudas D."/>
            <person name="Bentzer J."/>
            <person name="Ahren D."/>
            <person name="Johansson T."/>
            <person name="Persson P."/>
            <person name="Tunlid A."/>
        </authorList>
    </citation>
    <scope>NUCLEOTIDE SEQUENCE [LARGE SCALE GENOMIC DNA]</scope>
    <source>
        <strain evidence="3 4">CBS 406.79</strain>
    </source>
</reference>
<dbReference type="Gene3D" id="3.40.50.150">
    <property type="entry name" value="Vaccinia Virus protein VP39"/>
    <property type="match status" value="1"/>
</dbReference>
<name>A0A8H5LSB6_9AGAR</name>
<gene>
    <name evidence="3" type="ORF">D9757_010975</name>
</gene>
<dbReference type="OrthoDB" id="3647at2759"/>
<dbReference type="GO" id="GO:0008757">
    <property type="term" value="F:S-adenosylmethionine-dependent methyltransferase activity"/>
    <property type="evidence" value="ECO:0007669"/>
    <property type="project" value="InterPro"/>
</dbReference>
<dbReference type="Proteomes" id="UP000518752">
    <property type="component" value="Unassembled WGS sequence"/>
</dbReference>
<sequence>MSDSHHNHHHRHAQEDHHDYVEANRAHFDATDYAIVNDDHPSHLEFAGAVGLAIRQAYPFDPANTTALDFACGTGLTTRSYVSGVKSVLGVDVSQNMLDQYMKQAREKGLADKMSCICVELKGAEGELGGEKFDIITCSMAYHHFESLQDTTNMLVNLLKLNGMLIVVDMEAPHAETEALIEKLDFVPHKHGFGVDEMKKVFEAAGLVEFDMKHVAHASLVGGLEVDAFLARGSSLVKFDFWMFSFTGFDNE</sequence>
<dbReference type="PANTHER" id="PTHR43861">
    <property type="entry name" value="TRANS-ACONITATE 2-METHYLTRANSFERASE-RELATED"/>
    <property type="match status" value="1"/>
</dbReference>
<keyword evidence="4" id="KW-1185">Reference proteome</keyword>
<keyword evidence="1" id="KW-0808">Transferase</keyword>
<feature type="domain" description="Methyltransferase type 11" evidence="2">
    <location>
        <begin position="68"/>
        <end position="167"/>
    </location>
</feature>
<dbReference type="EMBL" id="JAACJN010000141">
    <property type="protein sequence ID" value="KAF5367673.1"/>
    <property type="molecule type" value="Genomic_DNA"/>
</dbReference>
<dbReference type="PANTHER" id="PTHR43861:SF3">
    <property type="entry name" value="PUTATIVE (AFU_ORTHOLOGUE AFUA_2G14390)-RELATED"/>
    <property type="match status" value="1"/>
</dbReference>
<comment type="caution">
    <text evidence="3">The sequence shown here is derived from an EMBL/GenBank/DDBJ whole genome shotgun (WGS) entry which is preliminary data.</text>
</comment>
<evidence type="ECO:0000313" key="3">
    <source>
        <dbReference type="EMBL" id="KAF5367673.1"/>
    </source>
</evidence>
<dbReference type="CDD" id="cd02440">
    <property type="entry name" value="AdoMet_MTases"/>
    <property type="match status" value="1"/>
</dbReference>
<evidence type="ECO:0000313" key="4">
    <source>
        <dbReference type="Proteomes" id="UP000518752"/>
    </source>
</evidence>
<dbReference type="AlphaFoldDB" id="A0A8H5LSB6"/>
<organism evidence="3 4">
    <name type="scientific">Collybiopsis confluens</name>
    <dbReference type="NCBI Taxonomy" id="2823264"/>
    <lineage>
        <taxon>Eukaryota</taxon>
        <taxon>Fungi</taxon>
        <taxon>Dikarya</taxon>
        <taxon>Basidiomycota</taxon>
        <taxon>Agaricomycotina</taxon>
        <taxon>Agaricomycetes</taxon>
        <taxon>Agaricomycetidae</taxon>
        <taxon>Agaricales</taxon>
        <taxon>Marasmiineae</taxon>
        <taxon>Omphalotaceae</taxon>
        <taxon>Collybiopsis</taxon>
    </lineage>
</organism>
<evidence type="ECO:0000256" key="1">
    <source>
        <dbReference type="ARBA" id="ARBA00022679"/>
    </source>
</evidence>
<dbReference type="SUPFAM" id="SSF53335">
    <property type="entry name" value="S-adenosyl-L-methionine-dependent methyltransferases"/>
    <property type="match status" value="1"/>
</dbReference>
<protein>
    <recommendedName>
        <fullName evidence="2">Methyltransferase type 11 domain-containing protein</fullName>
    </recommendedName>
</protein>
<dbReference type="InterPro" id="IPR013216">
    <property type="entry name" value="Methyltransf_11"/>
</dbReference>
<dbReference type="Pfam" id="PF08241">
    <property type="entry name" value="Methyltransf_11"/>
    <property type="match status" value="1"/>
</dbReference>
<accession>A0A8H5LSB6</accession>
<proteinExistence type="predicted"/>